<evidence type="ECO:0000313" key="3">
    <source>
        <dbReference type="EMBL" id="NIH65587.1"/>
    </source>
</evidence>
<dbReference type="InterPro" id="IPR029058">
    <property type="entry name" value="AB_hydrolase_fold"/>
</dbReference>
<evidence type="ECO:0000313" key="5">
    <source>
        <dbReference type="Proteomes" id="UP000648663"/>
    </source>
</evidence>
<dbReference type="InterPro" id="IPR050266">
    <property type="entry name" value="AB_hydrolase_sf"/>
</dbReference>
<evidence type="ECO:0000313" key="2">
    <source>
        <dbReference type="EMBL" id="GGL65587.1"/>
    </source>
</evidence>
<dbReference type="Proteomes" id="UP000552836">
    <property type="component" value="Unassembled WGS sequence"/>
</dbReference>
<reference evidence="5" key="2">
    <citation type="journal article" date="2019" name="Int. J. Syst. Evol. Microbiol.">
        <title>The Global Catalogue of Microorganisms (GCM) 10K type strain sequencing project: providing services to taxonomists for standard genome sequencing and annotation.</title>
        <authorList>
            <consortium name="The Broad Institute Genomics Platform"/>
            <consortium name="The Broad Institute Genome Sequencing Center for Infectious Disease"/>
            <person name="Wu L."/>
            <person name="Ma J."/>
        </authorList>
    </citation>
    <scope>NUCLEOTIDE SEQUENCE [LARGE SCALE GENOMIC DNA]</scope>
    <source>
        <strain evidence="5">CGMCC 4.5581</strain>
    </source>
</reference>
<reference evidence="2" key="1">
    <citation type="journal article" date="2014" name="Int. J. Syst. Evol. Microbiol.">
        <title>Complete genome of a new Firmicutes species belonging to the dominant human colonic microbiota ('Ruminococcus bicirculans') reveals two chromosomes and a selective capacity to utilize plant glucans.</title>
        <authorList>
            <consortium name="NISC Comparative Sequencing Program"/>
            <person name="Wegmann U."/>
            <person name="Louis P."/>
            <person name="Goesmann A."/>
            <person name="Henrissat B."/>
            <person name="Duncan S.H."/>
            <person name="Flint H.J."/>
        </authorList>
    </citation>
    <scope>NUCLEOTIDE SEQUENCE</scope>
    <source>
        <strain evidence="2">CGMCC 4.5581</strain>
    </source>
</reference>
<dbReference type="Pfam" id="PF12697">
    <property type="entry name" value="Abhydrolase_6"/>
    <property type="match status" value="1"/>
</dbReference>
<dbReference type="GO" id="GO:0016787">
    <property type="term" value="F:hydrolase activity"/>
    <property type="evidence" value="ECO:0007669"/>
    <property type="project" value="UniProtKB-KW"/>
</dbReference>
<dbReference type="RefSeq" id="WP_229682015.1">
    <property type="nucleotide sequence ID" value="NZ_BAABJU010000007.1"/>
</dbReference>
<evidence type="ECO:0000259" key="1">
    <source>
        <dbReference type="Pfam" id="PF12697"/>
    </source>
</evidence>
<name>A0A846LD50_9ACTN</name>
<reference evidence="2" key="4">
    <citation type="submission" date="2024-05" db="EMBL/GenBank/DDBJ databases">
        <authorList>
            <person name="Sun Q."/>
            <person name="Zhou Y."/>
        </authorList>
    </citation>
    <scope>NUCLEOTIDE SEQUENCE</scope>
    <source>
        <strain evidence="2">CGMCC 4.5581</strain>
    </source>
</reference>
<keyword evidence="5" id="KW-1185">Reference proteome</keyword>
<dbReference type="PANTHER" id="PTHR43798:SF6">
    <property type="entry name" value="HYDROLASE, PUTATIVE (AFU_ORTHOLOGUE AFUA_4G13070)-RELATED"/>
    <property type="match status" value="1"/>
</dbReference>
<evidence type="ECO:0000313" key="4">
    <source>
        <dbReference type="Proteomes" id="UP000552836"/>
    </source>
</evidence>
<dbReference type="PANTHER" id="PTHR43798">
    <property type="entry name" value="MONOACYLGLYCEROL LIPASE"/>
    <property type="match status" value="1"/>
</dbReference>
<dbReference type="Proteomes" id="UP000648663">
    <property type="component" value="Unassembled WGS sequence"/>
</dbReference>
<organism evidence="3 4">
    <name type="scientific">Modestobacter marinus</name>
    <dbReference type="NCBI Taxonomy" id="477641"/>
    <lineage>
        <taxon>Bacteria</taxon>
        <taxon>Bacillati</taxon>
        <taxon>Actinomycetota</taxon>
        <taxon>Actinomycetes</taxon>
        <taxon>Geodermatophilales</taxon>
        <taxon>Geodermatophilaceae</taxon>
        <taxon>Modestobacter</taxon>
    </lineage>
</organism>
<dbReference type="EMBL" id="BMMI01000004">
    <property type="protein sequence ID" value="GGL65587.1"/>
    <property type="molecule type" value="Genomic_DNA"/>
</dbReference>
<gene>
    <name evidence="3" type="ORF">FB380_000033</name>
    <name evidence="2" type="ORF">GCM10011589_22230</name>
</gene>
<accession>A0A846LD50</accession>
<comment type="caution">
    <text evidence="3">The sequence shown here is derived from an EMBL/GenBank/DDBJ whole genome shotgun (WGS) entry which is preliminary data.</text>
</comment>
<dbReference type="Gene3D" id="3.40.50.1820">
    <property type="entry name" value="alpha/beta hydrolase"/>
    <property type="match status" value="1"/>
</dbReference>
<dbReference type="InterPro" id="IPR000073">
    <property type="entry name" value="AB_hydrolase_1"/>
</dbReference>
<feature type="domain" description="AB hydrolase-1" evidence="1">
    <location>
        <begin position="33"/>
        <end position="258"/>
    </location>
</feature>
<protein>
    <submittedName>
        <fullName evidence="2">2-hydroxy-6-oxo-6-phenylhexa-2,4-dienoate hydrolase</fullName>
    </submittedName>
    <submittedName>
        <fullName evidence="3">Pimeloyl-ACP methyl ester carboxylesterase</fullName>
    </submittedName>
</protein>
<dbReference type="PRINTS" id="PR00111">
    <property type="entry name" value="ABHYDROLASE"/>
</dbReference>
<sequence length="277" mass="29108">MRAPPGPLTGTDVDNQVGAVSVHAVAHGSGLPLVALHGAGVDHREIEAAVEAVVPDVGLRRVYPDLPGMGRTTTEGLNGNDDVVTVLAGFVEQLGEGPVLLLGHSYGAYLARGLAARRPELVLGLALVCPLGGGTGQVPEHQVVRQDDDAYDELAPEQRAGFDEYLVVRTRATARRYRDSVVPGTTVEDEAALERVFSGWAIDLGAGYGGPTLVVAGRRDSTVGYADAVGLLAHHPNATLAVVDGAGHALVHERPEVFGALLGEWIDRAWPHRSRRG</sequence>
<dbReference type="EMBL" id="JAAMPA010000001">
    <property type="protein sequence ID" value="NIH65587.1"/>
    <property type="molecule type" value="Genomic_DNA"/>
</dbReference>
<keyword evidence="2" id="KW-0378">Hydrolase</keyword>
<dbReference type="AlphaFoldDB" id="A0A846LD50"/>
<proteinExistence type="predicted"/>
<reference evidence="3 4" key="3">
    <citation type="submission" date="2020-02" db="EMBL/GenBank/DDBJ databases">
        <title>Sequencing the genomes of 1000 actinobacteria strains.</title>
        <authorList>
            <person name="Klenk H.-P."/>
        </authorList>
    </citation>
    <scope>NUCLEOTIDE SEQUENCE [LARGE SCALE GENOMIC DNA]</scope>
    <source>
        <strain evidence="3 4">DSM 45201</strain>
    </source>
</reference>
<dbReference type="SUPFAM" id="SSF53474">
    <property type="entry name" value="alpha/beta-Hydrolases"/>
    <property type="match status" value="1"/>
</dbReference>